<feature type="compositionally biased region" description="Low complexity" evidence="1">
    <location>
        <begin position="96"/>
        <end position="138"/>
    </location>
</feature>
<feature type="compositionally biased region" description="Low complexity" evidence="1">
    <location>
        <begin position="57"/>
        <end position="67"/>
    </location>
</feature>
<dbReference type="InterPro" id="IPR012336">
    <property type="entry name" value="Thioredoxin-like_fold"/>
</dbReference>
<accession>A0A3N4NU99</accession>
<sequence>MLIAGVTASSTGFSAESQALSAVPTDSADSAASSVDSNSESSEKGVQAEPRQDKEAAAATGAPSASSVNADEKASAERPQTPSAPVNAATNRSSDADSPATTAPSASANAADKAASDAAQDSSTPAAAEKPAAKESTPGEQSKASLTEGDAAELFTPEQEQRIGVVAKQYLLAHPEVLVEVSEKLESMQHEQQIKKITAAVIQQQDALLSDKSVPSVGPSDAKVAVIEFFDYQCVICSRQAPVIQSLMQASPEVRYVFMEWPIFAARWKASLTAAETGVMIWQQKGADAYLNYHNALFATGHQEGQMTEADIKKAASAAGKLKGKPETMLNVLARTDTLAQSLGFMGTPGIIVMPVKEANSDNVTVFAGGVELSALQAAISKASGAEH</sequence>
<dbReference type="InterPro" id="IPR041205">
    <property type="entry name" value="ScsC_N"/>
</dbReference>
<feature type="compositionally biased region" description="Polar residues" evidence="1">
    <location>
        <begin position="7"/>
        <end position="20"/>
    </location>
</feature>
<proteinExistence type="predicted"/>
<evidence type="ECO:0000259" key="3">
    <source>
        <dbReference type="Pfam" id="PF18312"/>
    </source>
</evidence>
<feature type="domain" description="Copper resistance protein ScsC N-terminal" evidence="3">
    <location>
        <begin position="159"/>
        <end position="192"/>
    </location>
</feature>
<dbReference type="OrthoDB" id="9780340at2"/>
<keyword evidence="5" id="KW-1185">Reference proteome</keyword>
<feature type="compositionally biased region" description="Polar residues" evidence="1">
    <location>
        <begin position="78"/>
        <end position="92"/>
    </location>
</feature>
<dbReference type="EMBL" id="RMVG01000014">
    <property type="protein sequence ID" value="RPD97918.1"/>
    <property type="molecule type" value="Genomic_DNA"/>
</dbReference>
<reference evidence="4 5" key="1">
    <citation type="submission" date="2018-11" db="EMBL/GenBank/DDBJ databases">
        <title>Whole genome sequencing of Pantoea sp. RIT388.</title>
        <authorList>
            <person name="Gan H.M."/>
            <person name="Hudson A.O."/>
        </authorList>
    </citation>
    <scope>NUCLEOTIDE SEQUENCE [LARGE SCALE GENOMIC DNA]</scope>
    <source>
        <strain evidence="4 5">RIT388</strain>
    </source>
</reference>
<dbReference type="Gene3D" id="3.40.30.10">
    <property type="entry name" value="Glutaredoxin"/>
    <property type="match status" value="1"/>
</dbReference>
<dbReference type="Proteomes" id="UP000281332">
    <property type="component" value="Unassembled WGS sequence"/>
</dbReference>
<feature type="region of interest" description="Disordered" evidence="1">
    <location>
        <begin position="1"/>
        <end position="147"/>
    </location>
</feature>
<dbReference type="InterPro" id="IPR036249">
    <property type="entry name" value="Thioredoxin-like_sf"/>
</dbReference>
<name>A0A3N4NU99_9GAMM</name>
<evidence type="ECO:0000256" key="1">
    <source>
        <dbReference type="SAM" id="MobiDB-lite"/>
    </source>
</evidence>
<evidence type="ECO:0000313" key="4">
    <source>
        <dbReference type="EMBL" id="RPD97918.1"/>
    </source>
</evidence>
<gene>
    <name evidence="4" type="ORF">BBB56_17045</name>
</gene>
<feature type="domain" description="Thioredoxin-like fold" evidence="2">
    <location>
        <begin position="215"/>
        <end position="353"/>
    </location>
</feature>
<protein>
    <recommendedName>
        <fullName evidence="6">DsbA family protein</fullName>
    </recommendedName>
</protein>
<dbReference type="Pfam" id="PF13462">
    <property type="entry name" value="Thioredoxin_4"/>
    <property type="match status" value="1"/>
</dbReference>
<feature type="compositionally biased region" description="Low complexity" evidence="1">
    <location>
        <begin position="26"/>
        <end position="40"/>
    </location>
</feature>
<dbReference type="SUPFAM" id="SSF52833">
    <property type="entry name" value="Thioredoxin-like"/>
    <property type="match status" value="1"/>
</dbReference>
<organism evidence="4 5">
    <name type="scientific">Candidatus Pantoea deserta</name>
    <dbReference type="NCBI Taxonomy" id="1869313"/>
    <lineage>
        <taxon>Bacteria</taxon>
        <taxon>Pseudomonadati</taxon>
        <taxon>Pseudomonadota</taxon>
        <taxon>Gammaproteobacteria</taxon>
        <taxon>Enterobacterales</taxon>
        <taxon>Erwiniaceae</taxon>
        <taxon>Pantoea</taxon>
    </lineage>
</organism>
<evidence type="ECO:0008006" key="6">
    <source>
        <dbReference type="Google" id="ProtNLM"/>
    </source>
</evidence>
<dbReference type="Pfam" id="PF18312">
    <property type="entry name" value="ScsC_N"/>
    <property type="match status" value="1"/>
</dbReference>
<evidence type="ECO:0000313" key="5">
    <source>
        <dbReference type="Proteomes" id="UP000281332"/>
    </source>
</evidence>
<evidence type="ECO:0000259" key="2">
    <source>
        <dbReference type="Pfam" id="PF13462"/>
    </source>
</evidence>
<dbReference type="AlphaFoldDB" id="A0A3N4NU99"/>
<comment type="caution">
    <text evidence="4">The sequence shown here is derived from an EMBL/GenBank/DDBJ whole genome shotgun (WGS) entry which is preliminary data.</text>
</comment>